<gene>
    <name evidence="7" type="primary">purA</name>
    <name evidence="9" type="ORF">ACFO4E_29750</name>
</gene>
<feature type="binding site" evidence="7">
    <location>
        <position position="87"/>
    </location>
    <ligand>
        <name>Mg(2+)</name>
        <dbReference type="ChEBI" id="CHEBI:18420"/>
    </ligand>
</feature>
<feature type="binding site" description="in other chain" evidence="7">
    <location>
        <position position="270"/>
    </location>
    <ligand>
        <name>IMP</name>
        <dbReference type="ChEBI" id="CHEBI:58053"/>
        <note>ligand shared between dimeric partners</note>
    </ligand>
</feature>
<evidence type="ECO:0000313" key="9">
    <source>
        <dbReference type="EMBL" id="MFC4566060.1"/>
    </source>
</evidence>
<feature type="binding site" description="in other chain" evidence="7">
    <location>
        <position position="349"/>
    </location>
    <ligand>
        <name>IMP</name>
        <dbReference type="ChEBI" id="CHEBI:58053"/>
        <note>ligand shared between dimeric partners</note>
    </ligand>
</feature>
<proteinExistence type="inferred from homology"/>
<dbReference type="InterPro" id="IPR031100">
    <property type="entry name" value="LOG_fam"/>
</dbReference>
<feature type="binding site" evidence="7">
    <location>
        <position position="60"/>
    </location>
    <ligand>
        <name>Mg(2+)</name>
        <dbReference type="ChEBI" id="CHEBI:18420"/>
    </ligand>
</feature>
<evidence type="ECO:0000256" key="3">
    <source>
        <dbReference type="ARBA" id="ARBA00022741"/>
    </source>
</evidence>
<dbReference type="Gene3D" id="3.40.50.450">
    <property type="match status" value="1"/>
</dbReference>
<dbReference type="Pfam" id="PF00709">
    <property type="entry name" value="Adenylsucc_synt"/>
    <property type="match status" value="1"/>
</dbReference>
<feature type="binding site" evidence="7">
    <location>
        <begin position="345"/>
        <end position="351"/>
    </location>
    <ligand>
        <name>substrate</name>
    </ligand>
</feature>
<dbReference type="RefSeq" id="WP_378580603.1">
    <property type="nucleotide sequence ID" value="NZ_JBHSFQ010000063.1"/>
</dbReference>
<comment type="function">
    <text evidence="7">Plays an important role in the de novo pathway of purine nucleotide biosynthesis. Catalyzes the first committed step in the biosynthesis of AMP from IMP.</text>
</comment>
<dbReference type="InterPro" id="IPR027417">
    <property type="entry name" value="P-loop_NTPase"/>
</dbReference>
<feature type="region of interest" description="Disordered" evidence="8">
    <location>
        <begin position="486"/>
        <end position="519"/>
    </location>
</feature>
<dbReference type="Gene3D" id="3.90.170.10">
    <property type="entry name" value="Adenylosuccinate Synthetase, subunit A, domain 3"/>
    <property type="match status" value="1"/>
</dbReference>
<feature type="active site" description="Proton donor" evidence="7">
    <location>
        <position position="88"/>
    </location>
</feature>
<comment type="caution">
    <text evidence="9">The sequence shown here is derived from an EMBL/GenBank/DDBJ whole genome shotgun (WGS) entry which is preliminary data.</text>
</comment>
<evidence type="ECO:0000256" key="8">
    <source>
        <dbReference type="SAM" id="MobiDB-lite"/>
    </source>
</evidence>
<evidence type="ECO:0000256" key="7">
    <source>
        <dbReference type="HAMAP-Rule" id="MF_00011"/>
    </source>
</evidence>
<feature type="binding site" evidence="7">
    <location>
        <begin position="377"/>
        <end position="379"/>
    </location>
    <ligand>
        <name>GTP</name>
        <dbReference type="ChEBI" id="CHEBI:37565"/>
    </ligand>
</feature>
<sequence>MSENAADGRYPATDPRALLGAVRARRARIRADLLAGLPAAPPRDRGPAPVTWVGDLQQGDGGKGAMVDRLAPHHDLVVRVQGGDNAGHTVAFRDGRGRATVLKNHLVPSGMRHPGVVGVIGNGVLVNPATLAGELAGLDARGLAASGRVLLSDRAHLVLPLHLRADARQEDDDRAGGEVIGTTRRGIGPANVCKYNRTGVRVRDTADLDLVRHRLRLSAALLGLPPACADDDLDWIRAHRPMLLAMATDTTALLGAAVEAGRPVLFEGAQGPLIDIDHGIYPYVTTSPTVFHSVPTGTGVDGARVRHRVGVLKAYQTMVGNGGFVTEEAGELGALLRERGAESGTTTGRPRRCGWLDLAHAHWSAALNRYTSVVLTKLDVLDGFERIGVCVGYRRPGDDGPLPFRPEEDYLRSCTPIYTYLPGWRTPAARAREYADLPAELTAFIRYVSAHLEVPVSGISRGPHADDLIVVPGGELAEIMAPSPDAPVRAPALAQDPGHGRSAAPAADGRERRPGTGRAGTGLRVAVFCGAGAGTDPRHRRLAAEIGAECARRGARIVYGAGGAGMMGAVSDAALAAGGAVTGVIPRSLMEREFGRRDLGDLRVVASMHERKALMYDLADAVLVLPGGYGTFDELFETLTWNQLGLHDKPVVLAGGSGYFDPLVKLLDHARAAGFITRADRALVRHAASAGEALDLLRPGPTRTAAGTAPNGAAG</sequence>
<dbReference type="HAMAP" id="MF_00011">
    <property type="entry name" value="Adenylosucc_synth"/>
    <property type="match status" value="1"/>
</dbReference>
<keyword evidence="7" id="KW-0963">Cytoplasm</keyword>
<protein>
    <recommendedName>
        <fullName evidence="7">Adenylosuccinate synthetase</fullName>
        <shortName evidence="7">AMPSase</shortName>
        <shortName evidence="7">AdSS</shortName>
        <ecNumber evidence="7">6.3.4.4</ecNumber>
    </recommendedName>
    <alternativeName>
        <fullName evidence="7">IMP--aspartate ligase</fullName>
    </alternativeName>
</protein>
<keyword evidence="2 7" id="KW-0479">Metal-binding</keyword>
<dbReference type="EMBL" id="JBHSFQ010000063">
    <property type="protein sequence ID" value="MFC4566060.1"/>
    <property type="molecule type" value="Genomic_DNA"/>
</dbReference>
<dbReference type="InterPro" id="IPR042109">
    <property type="entry name" value="Adenylosuccinate_synth_dom1"/>
</dbReference>
<evidence type="ECO:0000256" key="6">
    <source>
        <dbReference type="ARBA" id="ARBA00023134"/>
    </source>
</evidence>
<dbReference type="Gene3D" id="1.10.300.10">
    <property type="entry name" value="Adenylosuccinate Synthetase, subunit A, domain 2"/>
    <property type="match status" value="1"/>
</dbReference>
<comment type="cofactor">
    <cofactor evidence="7">
        <name>Mg(2+)</name>
        <dbReference type="ChEBI" id="CHEBI:18420"/>
    </cofactor>
    <text evidence="7">Binds 1 Mg(2+) ion per subunit.</text>
</comment>
<keyword evidence="1 7" id="KW-0436">Ligase</keyword>
<dbReference type="InterPro" id="IPR005269">
    <property type="entry name" value="LOG"/>
</dbReference>
<keyword evidence="5 7" id="KW-0460">Magnesium</keyword>
<evidence type="ECO:0000256" key="5">
    <source>
        <dbReference type="ARBA" id="ARBA00022842"/>
    </source>
</evidence>
<comment type="subunit">
    <text evidence="7">Homodimer.</text>
</comment>
<comment type="similarity">
    <text evidence="7">Belongs to the adenylosuccinate synthetase family.</text>
</comment>
<dbReference type="PANTHER" id="PTHR11846:SF0">
    <property type="entry name" value="ADENYLOSUCCINATE SYNTHETASE"/>
    <property type="match status" value="1"/>
</dbReference>
<keyword evidence="10" id="KW-1185">Reference proteome</keyword>
<reference evidence="10" key="1">
    <citation type="journal article" date="2019" name="Int. J. Syst. Evol. Microbiol.">
        <title>The Global Catalogue of Microorganisms (GCM) 10K type strain sequencing project: providing services to taxonomists for standard genome sequencing and annotation.</title>
        <authorList>
            <consortium name="The Broad Institute Genomics Platform"/>
            <consortium name="The Broad Institute Genome Sequencing Center for Infectious Disease"/>
            <person name="Wu L."/>
            <person name="Ma J."/>
        </authorList>
    </citation>
    <scope>NUCLEOTIDE SEQUENCE [LARGE SCALE GENOMIC DNA]</scope>
    <source>
        <strain evidence="10">XZYJ18</strain>
    </source>
</reference>
<dbReference type="EC" id="6.3.4.4" evidence="7"/>
<dbReference type="Gene3D" id="3.40.440.10">
    <property type="entry name" value="Adenylosuccinate Synthetase, subunit A, domain 1"/>
    <property type="match status" value="1"/>
</dbReference>
<feature type="binding site" evidence="7">
    <location>
        <position position="197"/>
    </location>
    <ligand>
        <name>IMP</name>
        <dbReference type="ChEBI" id="CHEBI:58053"/>
        <note>ligand shared between dimeric partners</note>
    </ligand>
</feature>
<name>A0ABV9E4E5_9ACTN</name>
<organism evidence="9 10">
    <name type="scientific">Nocardiopsis mangrovi</name>
    <dbReference type="NCBI Taxonomy" id="1179818"/>
    <lineage>
        <taxon>Bacteria</taxon>
        <taxon>Bacillati</taxon>
        <taxon>Actinomycetota</taxon>
        <taxon>Actinomycetes</taxon>
        <taxon>Streptosporangiales</taxon>
        <taxon>Nocardiopsidaceae</taxon>
        <taxon>Nocardiopsis</taxon>
    </lineage>
</organism>
<feature type="binding site" description="in other chain" evidence="7">
    <location>
        <position position="183"/>
    </location>
    <ligand>
        <name>IMP</name>
        <dbReference type="ChEBI" id="CHEBI:58053"/>
        <note>ligand shared between dimeric partners</note>
    </ligand>
</feature>
<dbReference type="SMART" id="SM00788">
    <property type="entry name" value="Adenylsucc_synt"/>
    <property type="match status" value="1"/>
</dbReference>
<dbReference type="Pfam" id="PF03641">
    <property type="entry name" value="Lysine_decarbox"/>
    <property type="match status" value="1"/>
</dbReference>
<comment type="subcellular location">
    <subcellularLocation>
        <location evidence="7">Cytoplasm</location>
    </subcellularLocation>
</comment>
<feature type="active site" description="Proton acceptor" evidence="7">
    <location>
        <position position="60"/>
    </location>
</feature>
<evidence type="ECO:0000313" key="10">
    <source>
        <dbReference type="Proteomes" id="UP001595923"/>
    </source>
</evidence>
<dbReference type="NCBIfam" id="TIGR00730">
    <property type="entry name" value="Rossman fold protein, TIGR00730 family"/>
    <property type="match status" value="1"/>
</dbReference>
<comment type="caution">
    <text evidence="7">Lacks conserved residue(s) required for the propagation of feature annotation.</text>
</comment>
<dbReference type="PANTHER" id="PTHR11846">
    <property type="entry name" value="ADENYLOSUCCINATE SYNTHETASE"/>
    <property type="match status" value="1"/>
</dbReference>
<evidence type="ECO:0000256" key="1">
    <source>
        <dbReference type="ARBA" id="ARBA00022598"/>
    </source>
</evidence>
<feature type="binding site" evidence="7">
    <location>
        <begin position="460"/>
        <end position="462"/>
    </location>
    <ligand>
        <name>GTP</name>
        <dbReference type="ChEBI" id="CHEBI:37565"/>
    </ligand>
</feature>
<evidence type="ECO:0000256" key="4">
    <source>
        <dbReference type="ARBA" id="ARBA00022755"/>
    </source>
</evidence>
<feature type="binding site" description="in other chain" evidence="7">
    <location>
        <position position="285"/>
    </location>
    <ligand>
        <name>IMP</name>
        <dbReference type="ChEBI" id="CHEBI:58053"/>
        <note>ligand shared between dimeric partners</note>
    </ligand>
</feature>
<comment type="catalytic activity">
    <reaction evidence="7">
        <text>IMP + L-aspartate + GTP = N(6)-(1,2-dicarboxyethyl)-AMP + GDP + phosphate + 2 H(+)</text>
        <dbReference type="Rhea" id="RHEA:15753"/>
        <dbReference type="ChEBI" id="CHEBI:15378"/>
        <dbReference type="ChEBI" id="CHEBI:29991"/>
        <dbReference type="ChEBI" id="CHEBI:37565"/>
        <dbReference type="ChEBI" id="CHEBI:43474"/>
        <dbReference type="ChEBI" id="CHEBI:57567"/>
        <dbReference type="ChEBI" id="CHEBI:58053"/>
        <dbReference type="ChEBI" id="CHEBI:58189"/>
        <dbReference type="EC" id="6.3.4.4"/>
    </reaction>
</comment>
<dbReference type="Proteomes" id="UP001595923">
    <property type="component" value="Unassembled WGS sequence"/>
</dbReference>
<dbReference type="SUPFAM" id="SSF52540">
    <property type="entry name" value="P-loop containing nucleoside triphosphate hydrolases"/>
    <property type="match status" value="1"/>
</dbReference>
<dbReference type="InterPro" id="IPR042110">
    <property type="entry name" value="Adenylosuccinate_synth_dom2"/>
</dbReference>
<comment type="pathway">
    <text evidence="7">Purine metabolism; AMP biosynthesis via de novo pathway; AMP from IMP: step 1/2.</text>
</comment>
<keyword evidence="3 7" id="KW-0547">Nucleotide-binding</keyword>
<dbReference type="InterPro" id="IPR001114">
    <property type="entry name" value="Adenylosuccinate_synthetase"/>
</dbReference>
<feature type="binding site" description="in other chain" evidence="7">
    <location>
        <begin position="85"/>
        <end position="88"/>
    </location>
    <ligand>
        <name>IMP</name>
        <dbReference type="ChEBI" id="CHEBI:58053"/>
        <note>ligand shared between dimeric partners</note>
    </ligand>
</feature>
<dbReference type="InterPro" id="IPR042111">
    <property type="entry name" value="Adenylosuccinate_synth_dom3"/>
</dbReference>
<accession>A0ABV9E4E5</accession>
<feature type="binding site" evidence="7">
    <location>
        <begin position="87"/>
        <end position="89"/>
    </location>
    <ligand>
        <name>GTP</name>
        <dbReference type="ChEBI" id="CHEBI:37565"/>
    </ligand>
</feature>
<keyword evidence="6 7" id="KW-0342">GTP-binding</keyword>
<evidence type="ECO:0000256" key="2">
    <source>
        <dbReference type="ARBA" id="ARBA00022723"/>
    </source>
</evidence>
<keyword evidence="4 7" id="KW-0658">Purine biosynthesis</keyword>
<dbReference type="SUPFAM" id="SSF102405">
    <property type="entry name" value="MCP/YpsA-like"/>
    <property type="match status" value="1"/>
</dbReference>
<feature type="binding site" evidence="7">
    <location>
        <position position="351"/>
    </location>
    <ligand>
        <name>GTP</name>
        <dbReference type="ChEBI" id="CHEBI:37565"/>
    </ligand>
</feature>